<dbReference type="Proteomes" id="UP000026962">
    <property type="component" value="Chromosome 1"/>
</dbReference>
<evidence type="ECO:0000313" key="2">
    <source>
        <dbReference type="EnsemblPlants" id="OPUNC01G17290.1"/>
    </source>
</evidence>
<sequence>MAARRRVPFFVQSAARRASPSDVLRLLIVTSSFPGGGGWNLTTPESGLLRTRPETSTLRRMNGSRECSDLGGASMSGGL</sequence>
<organism evidence="2">
    <name type="scientific">Oryza punctata</name>
    <name type="common">Red rice</name>
    <dbReference type="NCBI Taxonomy" id="4537"/>
    <lineage>
        <taxon>Eukaryota</taxon>
        <taxon>Viridiplantae</taxon>
        <taxon>Streptophyta</taxon>
        <taxon>Embryophyta</taxon>
        <taxon>Tracheophyta</taxon>
        <taxon>Spermatophyta</taxon>
        <taxon>Magnoliopsida</taxon>
        <taxon>Liliopsida</taxon>
        <taxon>Poales</taxon>
        <taxon>Poaceae</taxon>
        <taxon>BOP clade</taxon>
        <taxon>Oryzoideae</taxon>
        <taxon>Oryzeae</taxon>
        <taxon>Oryzinae</taxon>
        <taxon>Oryza</taxon>
    </lineage>
</organism>
<protein>
    <submittedName>
        <fullName evidence="2">Uncharacterized protein</fullName>
    </submittedName>
</protein>
<evidence type="ECO:0000313" key="3">
    <source>
        <dbReference type="Proteomes" id="UP000026962"/>
    </source>
</evidence>
<proteinExistence type="predicted"/>
<reference evidence="2" key="1">
    <citation type="submission" date="2015-04" db="UniProtKB">
        <authorList>
            <consortium name="EnsemblPlants"/>
        </authorList>
    </citation>
    <scope>IDENTIFICATION</scope>
</reference>
<dbReference type="Gramene" id="OPUNC01G17290.1">
    <property type="protein sequence ID" value="OPUNC01G17290.1"/>
    <property type="gene ID" value="OPUNC01G17290"/>
</dbReference>
<evidence type="ECO:0000256" key="1">
    <source>
        <dbReference type="SAM" id="MobiDB-lite"/>
    </source>
</evidence>
<keyword evidence="3" id="KW-1185">Reference proteome</keyword>
<name>A0A0E0JJ72_ORYPU</name>
<feature type="region of interest" description="Disordered" evidence="1">
    <location>
        <begin position="54"/>
        <end position="79"/>
    </location>
</feature>
<dbReference type="AlphaFoldDB" id="A0A0E0JJ72"/>
<accession>A0A0E0JJ72</accession>
<dbReference type="EnsemblPlants" id="OPUNC01G17290.1">
    <property type="protein sequence ID" value="OPUNC01G17290.1"/>
    <property type="gene ID" value="OPUNC01G17290"/>
</dbReference>
<dbReference type="HOGENOM" id="CLU_2610187_0_0_1"/>
<reference evidence="2" key="2">
    <citation type="submission" date="2018-05" db="EMBL/GenBank/DDBJ databases">
        <title>OpunRS2 (Oryza punctata Reference Sequence Version 2).</title>
        <authorList>
            <person name="Zhang J."/>
            <person name="Kudrna D."/>
            <person name="Lee S."/>
            <person name="Talag J."/>
            <person name="Welchert J."/>
            <person name="Wing R.A."/>
        </authorList>
    </citation>
    <scope>NUCLEOTIDE SEQUENCE [LARGE SCALE GENOMIC DNA]</scope>
</reference>